<reference evidence="1" key="1">
    <citation type="submission" date="2018-02" db="EMBL/GenBank/DDBJ databases">
        <title>Rhizophora mucronata_Transcriptome.</title>
        <authorList>
            <person name="Meera S.P."/>
            <person name="Sreeshan A."/>
            <person name="Augustine A."/>
        </authorList>
    </citation>
    <scope>NUCLEOTIDE SEQUENCE</scope>
    <source>
        <tissue evidence="1">Leaf</tissue>
    </source>
</reference>
<proteinExistence type="predicted"/>
<accession>A0A2P2IU94</accession>
<dbReference type="AlphaFoldDB" id="A0A2P2IU94"/>
<evidence type="ECO:0000313" key="1">
    <source>
        <dbReference type="EMBL" id="MBW84778.1"/>
    </source>
</evidence>
<name>A0A2P2IU94_RHIMU</name>
<dbReference type="EMBL" id="GGEC01004295">
    <property type="protein sequence ID" value="MBW84778.1"/>
    <property type="molecule type" value="Transcribed_RNA"/>
</dbReference>
<protein>
    <submittedName>
        <fullName evidence="1">Uncharacterized protein</fullName>
    </submittedName>
</protein>
<sequence length="26" mass="3157">MSYCKPERHYNKKLKVSKTNKMLLCL</sequence>
<organism evidence="1">
    <name type="scientific">Rhizophora mucronata</name>
    <name type="common">Asiatic mangrove</name>
    <dbReference type="NCBI Taxonomy" id="61149"/>
    <lineage>
        <taxon>Eukaryota</taxon>
        <taxon>Viridiplantae</taxon>
        <taxon>Streptophyta</taxon>
        <taxon>Embryophyta</taxon>
        <taxon>Tracheophyta</taxon>
        <taxon>Spermatophyta</taxon>
        <taxon>Magnoliopsida</taxon>
        <taxon>eudicotyledons</taxon>
        <taxon>Gunneridae</taxon>
        <taxon>Pentapetalae</taxon>
        <taxon>rosids</taxon>
        <taxon>fabids</taxon>
        <taxon>Malpighiales</taxon>
        <taxon>Rhizophoraceae</taxon>
        <taxon>Rhizophora</taxon>
    </lineage>
</organism>